<protein>
    <submittedName>
        <fullName evidence="2">Uncharacterized protein</fullName>
    </submittedName>
</protein>
<keyword evidence="1" id="KW-0812">Transmembrane</keyword>
<dbReference type="EMBL" id="FNWV01000004">
    <property type="protein sequence ID" value="SEH54599.1"/>
    <property type="molecule type" value="Genomic_DNA"/>
</dbReference>
<accession>A0A1H6J6M6</accession>
<evidence type="ECO:0000313" key="2">
    <source>
        <dbReference type="EMBL" id="SEH54599.1"/>
    </source>
</evidence>
<evidence type="ECO:0000256" key="1">
    <source>
        <dbReference type="SAM" id="Phobius"/>
    </source>
</evidence>
<reference evidence="2 3" key="1">
    <citation type="submission" date="2016-10" db="EMBL/GenBank/DDBJ databases">
        <authorList>
            <person name="de Groot N.N."/>
        </authorList>
    </citation>
    <scope>NUCLEOTIDE SEQUENCE [LARGE SCALE GENOMIC DNA]</scope>
    <source>
        <strain evidence="2 3">YAD2003</strain>
    </source>
</reference>
<dbReference type="Proteomes" id="UP000183190">
    <property type="component" value="Unassembled WGS sequence"/>
</dbReference>
<feature type="transmembrane region" description="Helical" evidence="1">
    <location>
        <begin position="12"/>
        <end position="35"/>
    </location>
</feature>
<evidence type="ECO:0000313" key="3">
    <source>
        <dbReference type="Proteomes" id="UP000183190"/>
    </source>
</evidence>
<keyword evidence="1" id="KW-0472">Membrane</keyword>
<keyword evidence="1" id="KW-1133">Transmembrane helix</keyword>
<proteinExistence type="predicted"/>
<sequence length="1019" mass="110444">MKTENRKTLRGSVLFTVICVMALLIIFLTGTLALASASSNRAHKSYASSQASYTARAAIDAFVQSMERNEEVPAAIENMGSDPLEVEMKINDRTLGVIGSYDGSTWKEGIIRIDPVADSTGYIYTDLDGQGMKWVPVTAVKVTATCRVGKEEETVTAYIRKTAATHSQQAPGGLDGLQEVGGNAFPNGALITGGLGLGISKDASGLYRAHNNTVIETKSTFINGDFAGGTGSFAINIQNPVSENGVKLMPNSKTVIMGSVCLSNTNFINLDYEMTADYTQKDIPYLYVDKTIAGMNDGAAIGRVVNRNPDTGAITSTANGKGKAPFNLFVGTLSSYSFKNNLNIGGADVYLLDEYTPSKSYTVYNCKRSYSKEELARTDVGTDSDIWVDCDGITVGDNYIGKPEKNTVLYNWESSYVHKTDSQFKTTGGNLYSMGRLTLENCEINGNVGVHDDCIIKSNVTIKGDLVVEGTLSFEDGGKPTSVGGKIYCDVIKGVSNAAKENVVKEGFIEHVNELVPGYAEIPNAIYDNTPLEGVEECEVAQDPASNYQLAYDYAGKHVVIDWSSNDANIAKDAINNNGGILYVTDTGIYSKKPYNPTTYDGNVDKTKVVTTDKIAYKVDPNDTDVIRDEVAEGDFTYYRLKDDGTVDAANEVPKDVAVKTYYTKEGDPNTVYGASQACDEVDTTIYPAYTGSGKEPAYPTNMTRKAIYGYEDPDSHEFIEADSKTKLIKNVYEVRQELNMDKNGDYDPKIYHDHVPKKFCLNADDDTFIDEPDDPLYNSTENVAQRNKLPYAYGTDGKPVDDNTIWQGGEIISSCIIGDPDGKNFTPPKGDVKIKGSGDGIWIILRNVSTASDSNVNFLCDTSEGKVCFLIDGKLDISKTDIRPTVTKVSANGGYSVQAFTEGCTVTPQSSWGIEYYGTEGSEINMYQNECTLVGTFMCPNTTFQSKVQGKTSCKYIDEYGVERTISSPIVGSALFNKIIDAQNEFAVLNSGGAGAKTNNSSVHTALGTYEISYFAGA</sequence>
<dbReference type="AlphaFoldDB" id="A0A1H6J6M6"/>
<dbReference type="OrthoDB" id="1814770at2"/>
<dbReference type="RefSeq" id="WP_074715681.1">
    <property type="nucleotide sequence ID" value="NZ_FNWV01000004.1"/>
</dbReference>
<gene>
    <name evidence="2" type="ORF">SAMN02910265_01330</name>
</gene>
<name>A0A1H6J6M6_RUMFL</name>
<organism evidence="2 3">
    <name type="scientific">Ruminococcus flavefaciens</name>
    <dbReference type="NCBI Taxonomy" id="1265"/>
    <lineage>
        <taxon>Bacteria</taxon>
        <taxon>Bacillati</taxon>
        <taxon>Bacillota</taxon>
        <taxon>Clostridia</taxon>
        <taxon>Eubacteriales</taxon>
        <taxon>Oscillospiraceae</taxon>
        <taxon>Ruminococcus</taxon>
    </lineage>
</organism>